<comment type="caution">
    <text evidence="4">The sequence shown here is derived from an EMBL/GenBank/DDBJ whole genome shotgun (WGS) entry which is preliminary data.</text>
</comment>
<dbReference type="PROSITE" id="PS50801">
    <property type="entry name" value="STAS"/>
    <property type="match status" value="1"/>
</dbReference>
<dbReference type="InterPro" id="IPR002645">
    <property type="entry name" value="STAS_dom"/>
</dbReference>
<dbReference type="NCBIfam" id="TIGR00377">
    <property type="entry name" value="ant_ant_sig"/>
    <property type="match status" value="1"/>
</dbReference>
<evidence type="ECO:0000313" key="4">
    <source>
        <dbReference type="EMBL" id="HGU31354.1"/>
    </source>
</evidence>
<gene>
    <name evidence="4" type="ORF">ENS29_00690</name>
</gene>
<dbReference type="InterPro" id="IPR003658">
    <property type="entry name" value="Anti-sigma_ant"/>
</dbReference>
<dbReference type="InterPro" id="IPR036513">
    <property type="entry name" value="STAS_dom_sf"/>
</dbReference>
<sequence>MDINQSSQKDRCILSLNGRLDSNASPELDRKIGEVIEGGCIHLVIDCKKLDYITSAGLRIMIKTAKALKGKSGSLVLCEMADYVREVFEIAGFDKFLPIVATLEEALAYPSS</sequence>
<dbReference type="AlphaFoldDB" id="A0A7C4RQF7"/>
<dbReference type="SUPFAM" id="SSF52091">
    <property type="entry name" value="SpoIIaa-like"/>
    <property type="match status" value="1"/>
</dbReference>
<dbReference type="CDD" id="cd07043">
    <property type="entry name" value="STAS_anti-anti-sigma_factors"/>
    <property type="match status" value="1"/>
</dbReference>
<dbReference type="Gene3D" id="3.30.750.24">
    <property type="entry name" value="STAS domain"/>
    <property type="match status" value="1"/>
</dbReference>
<dbReference type="Pfam" id="PF01740">
    <property type="entry name" value="STAS"/>
    <property type="match status" value="1"/>
</dbReference>
<evidence type="ECO:0000256" key="2">
    <source>
        <dbReference type="RuleBase" id="RU003749"/>
    </source>
</evidence>
<accession>A0A7C4RQF7</accession>
<name>A0A7C4RQF7_9BACT</name>
<evidence type="ECO:0000256" key="1">
    <source>
        <dbReference type="ARBA" id="ARBA00009013"/>
    </source>
</evidence>
<comment type="similarity">
    <text evidence="1 2">Belongs to the anti-sigma-factor antagonist family.</text>
</comment>
<organism evidence="4">
    <name type="scientific">Desulfatirhabdium butyrativorans</name>
    <dbReference type="NCBI Taxonomy" id="340467"/>
    <lineage>
        <taxon>Bacteria</taxon>
        <taxon>Pseudomonadati</taxon>
        <taxon>Thermodesulfobacteriota</taxon>
        <taxon>Desulfobacteria</taxon>
        <taxon>Desulfobacterales</taxon>
        <taxon>Desulfatirhabdiaceae</taxon>
        <taxon>Desulfatirhabdium</taxon>
    </lineage>
</organism>
<dbReference type="GO" id="GO:0043856">
    <property type="term" value="F:anti-sigma factor antagonist activity"/>
    <property type="evidence" value="ECO:0007669"/>
    <property type="project" value="InterPro"/>
</dbReference>
<feature type="domain" description="STAS" evidence="3">
    <location>
        <begin position="1"/>
        <end position="110"/>
    </location>
</feature>
<proteinExistence type="inferred from homology"/>
<evidence type="ECO:0000259" key="3">
    <source>
        <dbReference type="PROSITE" id="PS50801"/>
    </source>
</evidence>
<reference evidence="4" key="1">
    <citation type="journal article" date="2020" name="mSystems">
        <title>Genome- and Community-Level Interaction Insights into Carbon Utilization and Element Cycling Functions of Hydrothermarchaeota in Hydrothermal Sediment.</title>
        <authorList>
            <person name="Zhou Z."/>
            <person name="Liu Y."/>
            <person name="Xu W."/>
            <person name="Pan J."/>
            <person name="Luo Z.H."/>
            <person name="Li M."/>
        </authorList>
    </citation>
    <scope>NUCLEOTIDE SEQUENCE [LARGE SCALE GENOMIC DNA]</scope>
    <source>
        <strain evidence="4">SpSt-477</strain>
    </source>
</reference>
<dbReference type="PANTHER" id="PTHR33495">
    <property type="entry name" value="ANTI-SIGMA FACTOR ANTAGONIST TM_1081-RELATED-RELATED"/>
    <property type="match status" value="1"/>
</dbReference>
<dbReference type="EMBL" id="DSUH01000015">
    <property type="protein sequence ID" value="HGU31354.1"/>
    <property type="molecule type" value="Genomic_DNA"/>
</dbReference>
<protein>
    <recommendedName>
        <fullName evidence="2">Anti-sigma factor antagonist</fullName>
    </recommendedName>
</protein>